<comment type="caution">
    <text evidence="1">The sequence shown here is derived from an EMBL/GenBank/DDBJ whole genome shotgun (WGS) entry which is preliminary data.</text>
</comment>
<evidence type="ECO:0000313" key="1">
    <source>
        <dbReference type="EMBL" id="PKI43919.1"/>
    </source>
</evidence>
<gene>
    <name evidence="1" type="ORF">CRG98_035753</name>
</gene>
<sequence length="165" mass="17987">MIKDLTHRNRENHQIGGLSIPVGGVSIPTTTLEDSLYFDGTGLNFGHHSLIGVVDALSGPNLYHLHKFAPNTLSHFLSLLLSALPGDNIPLPVATMPSDDVLRRSHRSLNSIVAVHHPNSSLVGFGFLLLSLSTLQKEPSRDRRELDLVVGSFLQVVASLRSRGW</sequence>
<evidence type="ECO:0000313" key="2">
    <source>
        <dbReference type="Proteomes" id="UP000233551"/>
    </source>
</evidence>
<dbReference type="EMBL" id="PGOL01002963">
    <property type="protein sequence ID" value="PKI43919.1"/>
    <property type="molecule type" value="Genomic_DNA"/>
</dbReference>
<name>A0A2I0IIR8_PUNGR</name>
<reference evidence="1 2" key="1">
    <citation type="submission" date="2017-11" db="EMBL/GenBank/DDBJ databases">
        <title>De-novo sequencing of pomegranate (Punica granatum L.) genome.</title>
        <authorList>
            <person name="Akparov Z."/>
            <person name="Amiraslanov A."/>
            <person name="Hajiyeva S."/>
            <person name="Abbasov M."/>
            <person name="Kaur K."/>
            <person name="Hamwieh A."/>
            <person name="Solovyev V."/>
            <person name="Salamov A."/>
            <person name="Braich B."/>
            <person name="Kosarev P."/>
            <person name="Mahmoud A."/>
            <person name="Hajiyev E."/>
            <person name="Babayeva S."/>
            <person name="Izzatullayeva V."/>
            <person name="Mammadov A."/>
            <person name="Mammadov A."/>
            <person name="Sharifova S."/>
            <person name="Ojaghi J."/>
            <person name="Eynullazada K."/>
            <person name="Bayramov B."/>
            <person name="Abdulazimova A."/>
            <person name="Shahmuradov I."/>
        </authorList>
    </citation>
    <scope>NUCLEOTIDE SEQUENCE [LARGE SCALE GENOMIC DNA]</scope>
    <source>
        <strain evidence="2">cv. AG2017</strain>
        <tissue evidence="1">Leaf</tissue>
    </source>
</reference>
<protein>
    <submittedName>
        <fullName evidence="1">Uncharacterized protein</fullName>
    </submittedName>
</protein>
<dbReference type="Proteomes" id="UP000233551">
    <property type="component" value="Unassembled WGS sequence"/>
</dbReference>
<organism evidence="1 2">
    <name type="scientific">Punica granatum</name>
    <name type="common">Pomegranate</name>
    <dbReference type="NCBI Taxonomy" id="22663"/>
    <lineage>
        <taxon>Eukaryota</taxon>
        <taxon>Viridiplantae</taxon>
        <taxon>Streptophyta</taxon>
        <taxon>Embryophyta</taxon>
        <taxon>Tracheophyta</taxon>
        <taxon>Spermatophyta</taxon>
        <taxon>Magnoliopsida</taxon>
        <taxon>eudicotyledons</taxon>
        <taxon>Gunneridae</taxon>
        <taxon>Pentapetalae</taxon>
        <taxon>rosids</taxon>
        <taxon>malvids</taxon>
        <taxon>Myrtales</taxon>
        <taxon>Lythraceae</taxon>
        <taxon>Punica</taxon>
    </lineage>
</organism>
<accession>A0A2I0IIR8</accession>
<keyword evidence="2" id="KW-1185">Reference proteome</keyword>
<proteinExistence type="predicted"/>
<dbReference type="AlphaFoldDB" id="A0A2I0IIR8"/>